<dbReference type="Pfam" id="PF03054">
    <property type="entry name" value="tRNA_Me_trans"/>
    <property type="match status" value="1"/>
</dbReference>
<feature type="region of interest" description="Interaction with tRNA" evidence="9">
    <location>
        <begin position="153"/>
        <end position="155"/>
    </location>
</feature>
<evidence type="ECO:0000313" key="12">
    <source>
        <dbReference type="EMBL" id="KKR13727.1"/>
    </source>
</evidence>
<dbReference type="EMBL" id="LBWQ01000011">
    <property type="protein sequence ID" value="KKR13727.1"/>
    <property type="molecule type" value="Genomic_DNA"/>
</dbReference>
<evidence type="ECO:0000313" key="13">
    <source>
        <dbReference type="Proteomes" id="UP000034690"/>
    </source>
</evidence>
<keyword evidence="9" id="KW-0963">Cytoplasm</keyword>
<dbReference type="Gene3D" id="2.30.30.280">
    <property type="entry name" value="Adenine nucleotide alpha hydrolases-like domains"/>
    <property type="match status" value="1"/>
</dbReference>
<dbReference type="CDD" id="cd01998">
    <property type="entry name" value="MnmA_TRMU-like"/>
    <property type="match status" value="1"/>
</dbReference>
<comment type="similarity">
    <text evidence="9">Belongs to the MnmA/TRMU family.</text>
</comment>
<name>A0A0G0RJC2_9BACT</name>
<dbReference type="InterPro" id="IPR046884">
    <property type="entry name" value="MnmA-like_central"/>
</dbReference>
<dbReference type="NCBIfam" id="TIGR00420">
    <property type="entry name" value="trmU"/>
    <property type="match status" value="1"/>
</dbReference>
<feature type="binding site" evidence="9">
    <location>
        <position position="39"/>
    </location>
    <ligand>
        <name>ATP</name>
        <dbReference type="ChEBI" id="CHEBI:30616"/>
    </ligand>
</feature>
<keyword evidence="2 9" id="KW-0808">Transferase</keyword>
<dbReference type="InterPro" id="IPR014729">
    <property type="entry name" value="Rossmann-like_a/b/a_fold"/>
</dbReference>
<comment type="catalytic activity">
    <reaction evidence="8 9">
        <text>S-sulfanyl-L-cysteinyl-[protein] + uridine(34) in tRNA + AH2 + ATP = 2-thiouridine(34) in tRNA + L-cysteinyl-[protein] + A + AMP + diphosphate + H(+)</text>
        <dbReference type="Rhea" id="RHEA:47032"/>
        <dbReference type="Rhea" id="RHEA-COMP:10131"/>
        <dbReference type="Rhea" id="RHEA-COMP:11726"/>
        <dbReference type="Rhea" id="RHEA-COMP:11727"/>
        <dbReference type="Rhea" id="RHEA-COMP:11728"/>
        <dbReference type="ChEBI" id="CHEBI:13193"/>
        <dbReference type="ChEBI" id="CHEBI:15378"/>
        <dbReference type="ChEBI" id="CHEBI:17499"/>
        <dbReference type="ChEBI" id="CHEBI:29950"/>
        <dbReference type="ChEBI" id="CHEBI:30616"/>
        <dbReference type="ChEBI" id="CHEBI:33019"/>
        <dbReference type="ChEBI" id="CHEBI:61963"/>
        <dbReference type="ChEBI" id="CHEBI:65315"/>
        <dbReference type="ChEBI" id="CHEBI:87170"/>
        <dbReference type="ChEBI" id="CHEBI:456215"/>
        <dbReference type="EC" id="2.8.1.13"/>
    </reaction>
</comment>
<evidence type="ECO:0000256" key="8">
    <source>
        <dbReference type="ARBA" id="ARBA00051542"/>
    </source>
</evidence>
<reference evidence="12 13" key="1">
    <citation type="journal article" date="2015" name="Nature">
        <title>rRNA introns, odd ribosomes, and small enigmatic genomes across a large radiation of phyla.</title>
        <authorList>
            <person name="Brown C.T."/>
            <person name="Hug L.A."/>
            <person name="Thomas B.C."/>
            <person name="Sharon I."/>
            <person name="Castelle C.J."/>
            <person name="Singh A."/>
            <person name="Wilkins M.J."/>
            <person name="Williams K.H."/>
            <person name="Banfield J.F."/>
        </authorList>
    </citation>
    <scope>NUCLEOTIDE SEQUENCE [LARGE SCALE GENOMIC DNA]</scope>
</reference>
<feature type="site" description="Interaction with tRNA" evidence="9">
    <location>
        <position position="348"/>
    </location>
</feature>
<feature type="active site" description="Cysteine persulfide intermediate" evidence="9">
    <location>
        <position position="203"/>
    </location>
</feature>
<protein>
    <recommendedName>
        <fullName evidence="9">tRNA-specific 2-thiouridylase MnmA</fullName>
        <ecNumber evidence="9">2.8.1.13</ecNumber>
    </recommendedName>
</protein>
<comment type="caution">
    <text evidence="9">Lacks conserved residue(s) required for the propagation of feature annotation.</text>
</comment>
<dbReference type="InterPro" id="IPR046885">
    <property type="entry name" value="MnmA-like_C"/>
</dbReference>
<proteinExistence type="inferred from homology"/>
<dbReference type="PATRIC" id="fig|1618551.3.peg.588"/>
<dbReference type="PANTHER" id="PTHR11933:SF5">
    <property type="entry name" value="MITOCHONDRIAL TRNA-SPECIFIC 2-THIOURIDYLASE 1"/>
    <property type="match status" value="1"/>
</dbReference>
<dbReference type="GO" id="GO:0005524">
    <property type="term" value="F:ATP binding"/>
    <property type="evidence" value="ECO:0007669"/>
    <property type="project" value="UniProtKB-KW"/>
</dbReference>
<keyword evidence="5 9" id="KW-0067">ATP-binding</keyword>
<accession>A0A0G0RJC2</accession>
<dbReference type="EC" id="2.8.1.13" evidence="9"/>
<dbReference type="Proteomes" id="UP000034690">
    <property type="component" value="Unassembled WGS sequence"/>
</dbReference>
<keyword evidence="4 9" id="KW-0547">Nucleotide-binding</keyword>
<evidence type="ECO:0000256" key="1">
    <source>
        <dbReference type="ARBA" id="ARBA00022555"/>
    </source>
</evidence>
<dbReference type="Gene3D" id="3.40.50.620">
    <property type="entry name" value="HUPs"/>
    <property type="match status" value="1"/>
</dbReference>
<keyword evidence="1 9" id="KW-0820">tRNA-binding</keyword>
<evidence type="ECO:0000259" key="11">
    <source>
        <dbReference type="Pfam" id="PF20259"/>
    </source>
</evidence>
<evidence type="ECO:0000256" key="2">
    <source>
        <dbReference type="ARBA" id="ARBA00022679"/>
    </source>
</evidence>
<dbReference type="GO" id="GO:0000049">
    <property type="term" value="F:tRNA binding"/>
    <property type="evidence" value="ECO:0007669"/>
    <property type="project" value="UniProtKB-KW"/>
</dbReference>
<feature type="region of interest" description="Interaction with target base in tRNA" evidence="9">
    <location>
        <begin position="95"/>
        <end position="97"/>
    </location>
</feature>
<dbReference type="InterPro" id="IPR004506">
    <property type="entry name" value="MnmA-like"/>
</dbReference>
<keyword evidence="7" id="KW-1015">Disulfide bond</keyword>
<dbReference type="AlphaFoldDB" id="A0A0G0RJC2"/>
<comment type="function">
    <text evidence="9">Catalyzes the 2-thiolation of uridine at the wobble position (U34) of tRNA, leading to the formation of s(2)U34.</text>
</comment>
<feature type="domain" description="tRNA-specific 2-thiouridylase MnmA-like C-terminal" evidence="10">
    <location>
        <begin position="289"/>
        <end position="364"/>
    </location>
</feature>
<dbReference type="HAMAP" id="MF_00144">
    <property type="entry name" value="tRNA_thiouridyl_MnmA"/>
    <property type="match status" value="1"/>
</dbReference>
<dbReference type="PANTHER" id="PTHR11933">
    <property type="entry name" value="TRNA 5-METHYLAMINOMETHYL-2-THIOURIDYLATE -METHYLTRANSFERASE"/>
    <property type="match status" value="1"/>
</dbReference>
<comment type="caution">
    <text evidence="12">The sequence shown here is derived from an EMBL/GenBank/DDBJ whole genome shotgun (WGS) entry which is preliminary data.</text>
</comment>
<dbReference type="SUPFAM" id="SSF52402">
    <property type="entry name" value="Adenine nucleotide alpha hydrolases-like"/>
    <property type="match status" value="1"/>
</dbReference>
<feature type="binding site" evidence="9">
    <location>
        <position position="124"/>
    </location>
    <ligand>
        <name>ATP</name>
        <dbReference type="ChEBI" id="CHEBI:30616"/>
    </ligand>
</feature>
<evidence type="ECO:0000256" key="3">
    <source>
        <dbReference type="ARBA" id="ARBA00022694"/>
    </source>
</evidence>
<evidence type="ECO:0000259" key="10">
    <source>
        <dbReference type="Pfam" id="PF20258"/>
    </source>
</evidence>
<evidence type="ECO:0000256" key="4">
    <source>
        <dbReference type="ARBA" id="ARBA00022741"/>
    </source>
</evidence>
<dbReference type="GO" id="GO:0005737">
    <property type="term" value="C:cytoplasm"/>
    <property type="evidence" value="ECO:0007669"/>
    <property type="project" value="UniProtKB-SubCell"/>
</dbReference>
<keyword evidence="6 9" id="KW-0694">RNA-binding</keyword>
<evidence type="ECO:0000256" key="7">
    <source>
        <dbReference type="ARBA" id="ARBA00023157"/>
    </source>
</evidence>
<dbReference type="Pfam" id="PF20259">
    <property type="entry name" value="tRNA_Me_trans_M"/>
    <property type="match status" value="1"/>
</dbReference>
<evidence type="ECO:0000256" key="9">
    <source>
        <dbReference type="HAMAP-Rule" id="MF_00144"/>
    </source>
</evidence>
<feature type="site" description="Interaction with tRNA" evidence="9">
    <location>
        <position position="125"/>
    </location>
</feature>
<dbReference type="Gene3D" id="2.40.30.10">
    <property type="entry name" value="Translation factors"/>
    <property type="match status" value="1"/>
</dbReference>
<feature type="domain" description="tRNA-specific 2-thiouridylase MnmA-like central" evidence="11">
    <location>
        <begin position="211"/>
        <end position="277"/>
    </location>
</feature>
<feature type="binding site" evidence="9">
    <location>
        <begin position="13"/>
        <end position="20"/>
    </location>
    <ligand>
        <name>ATP</name>
        <dbReference type="ChEBI" id="CHEBI:30616"/>
    </ligand>
</feature>
<evidence type="ECO:0000256" key="5">
    <source>
        <dbReference type="ARBA" id="ARBA00022840"/>
    </source>
</evidence>
<dbReference type="GO" id="GO:0103016">
    <property type="term" value="F:tRNA-uridine 2-sulfurtransferase activity"/>
    <property type="evidence" value="ECO:0007669"/>
    <property type="project" value="UniProtKB-EC"/>
</dbReference>
<dbReference type="GO" id="GO:0002143">
    <property type="term" value="P:tRNA wobble position uridine thiolation"/>
    <property type="evidence" value="ECO:0007669"/>
    <property type="project" value="TreeGrafter"/>
</dbReference>
<keyword evidence="3 9" id="KW-0819">tRNA processing</keyword>
<evidence type="ECO:0000256" key="6">
    <source>
        <dbReference type="ARBA" id="ARBA00022884"/>
    </source>
</evidence>
<gene>
    <name evidence="9" type="primary">mnmA</name>
    <name evidence="12" type="ORF">UT40_C0011G0038</name>
</gene>
<sequence>MVIKEQKKRVFIGISGGVDSAVATALLQKQGYRVVGIFIKIEIGGDCSWRIERREAFRVAAKLDIPLYVIDLSKEYEQAVVSYMLAEYQTGRTPNPDVMCNQQIKFGAFYDWAVANGSDFVATGHYAKIKDKKSKIKDEEQESQMIIPKDKEKDQTYFLWAIERKKLARIIFPLGDLEKFEVRKLARKFDLPNADKPDSQGLCFVGDFDFKKFLRQKIGVKKGDVLNNYGKKIGEHDGAHFFTIGERRGFNIQQKTTNEKPLYVVSKDLVKNILVVSTEPLTISAKKVQKIILENPNWLISTEPQIGQKYQARIRHRGQLADCHLEKTATSEWQVVFEQAIHSPASGQSVVIYDQEVVVGGGIIK</sequence>
<dbReference type="InterPro" id="IPR023382">
    <property type="entry name" value="MnmA-like_central_sf"/>
</dbReference>
<dbReference type="NCBIfam" id="NF001138">
    <property type="entry name" value="PRK00143.1"/>
    <property type="match status" value="1"/>
</dbReference>
<dbReference type="Pfam" id="PF20258">
    <property type="entry name" value="tRNA_Me_trans_C"/>
    <property type="match status" value="1"/>
</dbReference>
<organism evidence="12 13">
    <name type="scientific">Candidatus Woesebacteria bacterium GW2011_GWA1_39_21b</name>
    <dbReference type="NCBI Taxonomy" id="1618551"/>
    <lineage>
        <taxon>Bacteria</taxon>
        <taxon>Candidatus Woeseibacteriota</taxon>
    </lineage>
</organism>
<feature type="active site" description="Nucleophile" evidence="9">
    <location>
        <position position="100"/>
    </location>
</feature>
<comment type="subcellular location">
    <subcellularLocation>
        <location evidence="9">Cytoplasm</location>
    </subcellularLocation>
</comment>